<protein>
    <submittedName>
        <fullName evidence="1">Uncharacterized protein</fullName>
    </submittedName>
</protein>
<reference evidence="1" key="1">
    <citation type="submission" date="2018-02" db="EMBL/GenBank/DDBJ databases">
        <title>Rhizophora mucronata_Transcriptome.</title>
        <authorList>
            <person name="Meera S.P."/>
            <person name="Sreeshan A."/>
            <person name="Augustine A."/>
        </authorList>
    </citation>
    <scope>NUCLEOTIDE SEQUENCE</scope>
    <source>
        <tissue evidence="1">Leaf</tissue>
    </source>
</reference>
<proteinExistence type="predicted"/>
<dbReference type="AlphaFoldDB" id="A0A2P2R470"/>
<accession>A0A2P2R470</accession>
<organism evidence="1">
    <name type="scientific">Rhizophora mucronata</name>
    <name type="common">Asiatic mangrove</name>
    <dbReference type="NCBI Taxonomy" id="61149"/>
    <lineage>
        <taxon>Eukaryota</taxon>
        <taxon>Viridiplantae</taxon>
        <taxon>Streptophyta</taxon>
        <taxon>Embryophyta</taxon>
        <taxon>Tracheophyta</taxon>
        <taxon>Spermatophyta</taxon>
        <taxon>Magnoliopsida</taxon>
        <taxon>eudicotyledons</taxon>
        <taxon>Gunneridae</taxon>
        <taxon>Pentapetalae</taxon>
        <taxon>rosids</taxon>
        <taxon>fabids</taxon>
        <taxon>Malpighiales</taxon>
        <taxon>Rhizophoraceae</taxon>
        <taxon>Rhizophora</taxon>
    </lineage>
</organism>
<dbReference type="EMBL" id="GGEC01093511">
    <property type="protein sequence ID" value="MBX73995.1"/>
    <property type="molecule type" value="Transcribed_RNA"/>
</dbReference>
<sequence length="45" mass="5284">MKLYLKATDKEIDLVLSSLILYASFPHLVTTSHRAKQRIYLIHKK</sequence>
<evidence type="ECO:0000313" key="1">
    <source>
        <dbReference type="EMBL" id="MBX73995.1"/>
    </source>
</evidence>
<name>A0A2P2R470_RHIMU</name>